<dbReference type="EMBL" id="CP060718">
    <property type="protein sequence ID" value="QNN66436.1"/>
    <property type="molecule type" value="Genomic_DNA"/>
</dbReference>
<dbReference type="KEGG" id="slut:H9L13_06780"/>
<evidence type="ECO:0000313" key="1">
    <source>
        <dbReference type="EMBL" id="QNN66436.1"/>
    </source>
</evidence>
<dbReference type="AlphaFoldDB" id="A0A7G9SF11"/>
<dbReference type="RefSeq" id="WP_187537028.1">
    <property type="nucleotide sequence ID" value="NZ_BAABJT010000001.1"/>
</dbReference>
<gene>
    <name evidence="1" type="ORF">H9L13_06780</name>
</gene>
<organism evidence="1 2">
    <name type="scientific">Sphingomonas lutea</name>
    <dbReference type="NCBI Taxonomy" id="1045317"/>
    <lineage>
        <taxon>Bacteria</taxon>
        <taxon>Pseudomonadati</taxon>
        <taxon>Pseudomonadota</taxon>
        <taxon>Alphaproteobacteria</taxon>
        <taxon>Sphingomonadales</taxon>
        <taxon>Sphingomonadaceae</taxon>
        <taxon>Sphingomonas</taxon>
    </lineage>
</organism>
<keyword evidence="2" id="KW-1185">Reference proteome</keyword>
<proteinExistence type="predicted"/>
<dbReference type="Proteomes" id="UP000515971">
    <property type="component" value="Chromosome"/>
</dbReference>
<protein>
    <submittedName>
        <fullName evidence="1">Uncharacterized protein</fullName>
    </submittedName>
</protein>
<name>A0A7G9SF11_9SPHN</name>
<accession>A0A7G9SF11</accession>
<sequence>MIDIAQIEPVVASMHGDQRDLVELLRSGKPLCQSVREYLADELERLPPDRFRQRTKVNRDVAREDYRIHVLVREAKWMLNVGAGASLDAHVSDRAALDWLAEQGIEIESERLNNAKRRRRAAGK</sequence>
<evidence type="ECO:0000313" key="2">
    <source>
        <dbReference type="Proteomes" id="UP000515971"/>
    </source>
</evidence>
<reference evidence="1 2" key="1">
    <citation type="submission" date="2020-08" db="EMBL/GenBank/DDBJ databases">
        <title>Genome sequence of Sphingomonas lutea KCTC 23642T.</title>
        <authorList>
            <person name="Hyun D.-W."/>
            <person name="Bae J.-W."/>
        </authorList>
    </citation>
    <scope>NUCLEOTIDE SEQUENCE [LARGE SCALE GENOMIC DNA]</scope>
    <source>
        <strain evidence="1 2">KCTC 23642</strain>
    </source>
</reference>